<keyword evidence="2" id="KW-0808">Transferase</keyword>
<keyword evidence="4" id="KW-1133">Transmembrane helix</keyword>
<feature type="transmembrane region" description="Helical" evidence="4">
    <location>
        <begin position="12"/>
        <end position="32"/>
    </location>
</feature>
<dbReference type="SMART" id="SM00563">
    <property type="entry name" value="PlsC"/>
    <property type="match status" value="1"/>
</dbReference>
<name>F0P164_WEEVC</name>
<organism evidence="6 7">
    <name type="scientific">Weeksella virosa (strain ATCC 43766 / DSM 16922 / JCM 21250 / CCUG 30538 / CDC 9751 / IAM 14551 / NBRC 16016 / NCTC 11634 / CL345/78)</name>
    <dbReference type="NCBI Taxonomy" id="865938"/>
    <lineage>
        <taxon>Bacteria</taxon>
        <taxon>Pseudomonadati</taxon>
        <taxon>Bacteroidota</taxon>
        <taxon>Flavobacteriia</taxon>
        <taxon>Flavobacteriales</taxon>
        <taxon>Weeksellaceae</taxon>
        <taxon>Weeksella</taxon>
    </lineage>
</organism>
<proteinExistence type="predicted"/>
<evidence type="ECO:0000259" key="5">
    <source>
        <dbReference type="SMART" id="SM00563"/>
    </source>
</evidence>
<dbReference type="SUPFAM" id="SSF69593">
    <property type="entry name" value="Glycerol-3-phosphate (1)-acyltransferase"/>
    <property type="match status" value="1"/>
</dbReference>
<reference evidence="7" key="2">
    <citation type="journal article" date="2011" name="Stand. Genomic Sci.">
        <title>Complete genome sequence of Weeksella virosa type strain (9751T).</title>
        <authorList>
            <person name="Lang E."/>
            <person name="Teshima H."/>
            <person name="Lucas S."/>
            <person name="Lapidus A."/>
            <person name="Hammon N."/>
            <person name="Deshpande S."/>
            <person name="Nolan M."/>
            <person name="Cheng J."/>
            <person name="Pitluck S."/>
            <person name="Liolios K."/>
            <person name="Pagani I."/>
            <person name="Mikhailova N."/>
            <person name="Ivanova N."/>
            <person name="Mavromatis K."/>
            <person name="Pati A."/>
            <person name="Tapia R."/>
            <person name="Han C."/>
            <person name="Goodwin L."/>
            <person name="Chen A."/>
            <person name="Palaniappan K."/>
            <person name="Land M."/>
            <person name="Hauser L."/>
            <person name="Chang Y."/>
            <person name="Jeffries C."/>
            <person name="Brambilla E."/>
            <person name="Kopitz M."/>
            <person name="Rohde M."/>
            <person name="Goker M."/>
            <person name="Tindall B."/>
            <person name="Detter J."/>
            <person name="Woyke T."/>
            <person name="Bristow J."/>
            <person name="Eisen J."/>
            <person name="Markowitz V."/>
            <person name="Hugenholtz P."/>
            <person name="Klenk H."/>
            <person name="Kyrpides N."/>
        </authorList>
    </citation>
    <scope>NUCLEOTIDE SEQUENCE [LARGE SCALE GENOMIC DNA]</scope>
    <source>
        <strain evidence="7">ATCC 43766 / DSM 16922 / JCM 21250 / NBRC 16016 / NCTC 11634 / CL345/78</strain>
    </source>
</reference>
<accession>F0P164</accession>
<feature type="transmembrane region" description="Helical" evidence="4">
    <location>
        <begin position="77"/>
        <end position="97"/>
    </location>
</feature>
<dbReference type="AlphaFoldDB" id="F0P164"/>
<evidence type="ECO:0000256" key="4">
    <source>
        <dbReference type="SAM" id="Phobius"/>
    </source>
</evidence>
<feature type="domain" description="Phospholipid/glycerol acyltransferase" evidence="5">
    <location>
        <begin position="78"/>
        <end position="194"/>
    </location>
</feature>
<reference evidence="6 7" key="1">
    <citation type="journal article" date="2011" name="Stand. Genomic Sci.">
        <title>Complete genome sequence of Weeksella virosa type strain (9751).</title>
        <authorList>
            <person name="Lang E."/>
            <person name="Teshima H."/>
            <person name="Lucas S."/>
            <person name="Lapidus A."/>
            <person name="Hammon N."/>
            <person name="Deshpande S."/>
            <person name="Nolan M."/>
            <person name="Cheng J.F."/>
            <person name="Pitluck S."/>
            <person name="Liolios K."/>
            <person name="Pagani I."/>
            <person name="Mikhailova N."/>
            <person name="Ivanova N."/>
            <person name="Mavromatis K."/>
            <person name="Pati A."/>
            <person name="Tapia R."/>
            <person name="Han C."/>
            <person name="Goodwin L."/>
            <person name="Chen A."/>
            <person name="Palaniappan K."/>
            <person name="Land M."/>
            <person name="Hauser L."/>
            <person name="Chang Y.J."/>
            <person name="Jeffries C.D."/>
            <person name="Brambilla E.M."/>
            <person name="Kopitz M."/>
            <person name="Rohde M."/>
            <person name="Goker M."/>
            <person name="Tindall B.J."/>
            <person name="Detter J.C."/>
            <person name="Woyke T."/>
            <person name="Bristow J."/>
            <person name="Eisen J.A."/>
            <person name="Markowitz V."/>
            <person name="Hugenholtz P."/>
            <person name="Klenk H.P."/>
            <person name="Kyrpides N.C."/>
        </authorList>
    </citation>
    <scope>NUCLEOTIDE SEQUENCE [LARGE SCALE GENOMIC DNA]</scope>
    <source>
        <strain evidence="7">ATCC 43766 / DSM 16922 / JCM 21250 / NBRC 16016 / NCTC 11634 / CL345/78</strain>
    </source>
</reference>
<dbReference type="KEGG" id="wvi:Weevi_0850"/>
<dbReference type="CDD" id="cd07989">
    <property type="entry name" value="LPLAT_AGPAT-like"/>
    <property type="match status" value="1"/>
</dbReference>
<dbReference type="Proteomes" id="UP000008641">
    <property type="component" value="Chromosome"/>
</dbReference>
<sequence length="248" mass="28629">MKYLCGFLNILWRIWFLLLASIYIIPIGLFIVLPLSFSNSTYPIAYRFIQFWGTFMFYGMGFRDDYSSKEELDPNQTYIFIANHTSIVDVLLMLHILKKHPIVFVGKAELSRIPIFGLIYKRICIPVDRSNIKSRANVYPEAKERLANGLSIFIFPEGGVPDDMSIDLDNFKDGAFSIAIETQTPVAVFTICGLKKMFPFDYFHGYPGKVHVKLSAIVHPKGYNHSTKDQLKQKCHQLLWQDLQNCRQ</sequence>
<evidence type="ECO:0000256" key="1">
    <source>
        <dbReference type="ARBA" id="ARBA00005189"/>
    </source>
</evidence>
<keyword evidence="3 6" id="KW-0012">Acyltransferase</keyword>
<evidence type="ECO:0000256" key="2">
    <source>
        <dbReference type="ARBA" id="ARBA00022679"/>
    </source>
</evidence>
<feature type="transmembrane region" description="Helical" evidence="4">
    <location>
        <begin position="44"/>
        <end position="62"/>
    </location>
</feature>
<dbReference type="Pfam" id="PF01553">
    <property type="entry name" value="Acyltransferase"/>
    <property type="match status" value="1"/>
</dbReference>
<evidence type="ECO:0000313" key="7">
    <source>
        <dbReference type="Proteomes" id="UP000008641"/>
    </source>
</evidence>
<dbReference type="HOGENOM" id="CLU_027938_6_2_10"/>
<dbReference type="STRING" id="865938.Weevi_0850"/>
<dbReference type="PANTHER" id="PTHR10434:SF11">
    <property type="entry name" value="1-ACYL-SN-GLYCEROL-3-PHOSPHATE ACYLTRANSFERASE"/>
    <property type="match status" value="1"/>
</dbReference>
<dbReference type="GO" id="GO:0006654">
    <property type="term" value="P:phosphatidic acid biosynthetic process"/>
    <property type="evidence" value="ECO:0007669"/>
    <property type="project" value="TreeGrafter"/>
</dbReference>
<dbReference type="RefSeq" id="WP_013597954.1">
    <property type="nucleotide sequence ID" value="NC_015144.1"/>
</dbReference>
<keyword evidence="7" id="KW-1185">Reference proteome</keyword>
<gene>
    <name evidence="6" type="ordered locus">Weevi_0850</name>
</gene>
<dbReference type="PANTHER" id="PTHR10434">
    <property type="entry name" value="1-ACYL-SN-GLYCEROL-3-PHOSPHATE ACYLTRANSFERASE"/>
    <property type="match status" value="1"/>
</dbReference>
<dbReference type="EMBL" id="CP002455">
    <property type="protein sequence ID" value="ADX67563.1"/>
    <property type="molecule type" value="Genomic_DNA"/>
</dbReference>
<evidence type="ECO:0000313" key="6">
    <source>
        <dbReference type="EMBL" id="ADX67563.1"/>
    </source>
</evidence>
<comment type="pathway">
    <text evidence="1">Lipid metabolism.</text>
</comment>
<keyword evidence="4" id="KW-0812">Transmembrane</keyword>
<dbReference type="OrthoDB" id="9803035at2"/>
<dbReference type="GO" id="GO:0003841">
    <property type="term" value="F:1-acylglycerol-3-phosphate O-acyltransferase activity"/>
    <property type="evidence" value="ECO:0007669"/>
    <property type="project" value="TreeGrafter"/>
</dbReference>
<protein>
    <submittedName>
        <fullName evidence="6">Phospholipid/glycerol acyltransferase</fullName>
    </submittedName>
</protein>
<dbReference type="eggNOG" id="COG0204">
    <property type="taxonomic scope" value="Bacteria"/>
</dbReference>
<keyword evidence="4" id="KW-0472">Membrane</keyword>
<dbReference type="InterPro" id="IPR002123">
    <property type="entry name" value="Plipid/glycerol_acylTrfase"/>
</dbReference>
<evidence type="ECO:0000256" key="3">
    <source>
        <dbReference type="ARBA" id="ARBA00023315"/>
    </source>
</evidence>